<dbReference type="Proteomes" id="UP000008064">
    <property type="component" value="Unassembled WGS sequence"/>
</dbReference>
<reference evidence="2" key="1">
    <citation type="journal article" date="2011" name="Science">
        <title>The plant cell wall-decomposing machinery underlies the functional diversity of forest fungi.</title>
        <authorList>
            <person name="Eastwood D.C."/>
            <person name="Floudas D."/>
            <person name="Binder M."/>
            <person name="Majcherczyk A."/>
            <person name="Schneider P."/>
            <person name="Aerts A."/>
            <person name="Asiegbu F.O."/>
            <person name="Baker S.E."/>
            <person name="Barry K."/>
            <person name="Bendiksby M."/>
            <person name="Blumentritt M."/>
            <person name="Coutinho P.M."/>
            <person name="Cullen D."/>
            <person name="de Vries R.P."/>
            <person name="Gathman A."/>
            <person name="Goodell B."/>
            <person name="Henrissat B."/>
            <person name="Ihrmark K."/>
            <person name="Kauserud H."/>
            <person name="Kohler A."/>
            <person name="LaButti K."/>
            <person name="Lapidus A."/>
            <person name="Lavin J.L."/>
            <person name="Lee Y.-H."/>
            <person name="Lindquist E."/>
            <person name="Lilly W."/>
            <person name="Lucas S."/>
            <person name="Morin E."/>
            <person name="Murat C."/>
            <person name="Oguiza J.A."/>
            <person name="Park J."/>
            <person name="Pisabarro A.G."/>
            <person name="Riley R."/>
            <person name="Rosling A."/>
            <person name="Salamov A."/>
            <person name="Schmidt O."/>
            <person name="Schmutz J."/>
            <person name="Skrede I."/>
            <person name="Stenlid J."/>
            <person name="Wiebenga A."/>
            <person name="Xie X."/>
            <person name="Kuees U."/>
            <person name="Hibbett D.S."/>
            <person name="Hoffmeister D."/>
            <person name="Hoegberg N."/>
            <person name="Martin F."/>
            <person name="Grigoriev I.V."/>
            <person name="Watkinson S.C."/>
        </authorList>
    </citation>
    <scope>NUCLEOTIDE SEQUENCE [LARGE SCALE GENOMIC DNA]</scope>
    <source>
        <strain evidence="2">S7.9</strain>
    </source>
</reference>
<dbReference type="EMBL" id="GL945428">
    <property type="protein sequence ID" value="EGO30407.1"/>
    <property type="molecule type" value="Genomic_DNA"/>
</dbReference>
<evidence type="ECO:0000313" key="1">
    <source>
        <dbReference type="EMBL" id="EGO30407.1"/>
    </source>
</evidence>
<dbReference type="GeneID" id="18813867"/>
<dbReference type="KEGG" id="sla:SERLADRAFT_431943"/>
<dbReference type="HOGENOM" id="CLU_2607487_0_0_1"/>
<proteinExistence type="predicted"/>
<dbReference type="AlphaFoldDB" id="F8NDT3"/>
<evidence type="ECO:0000313" key="2">
    <source>
        <dbReference type="Proteomes" id="UP000008064"/>
    </source>
</evidence>
<name>F8NDT3_SERL9</name>
<organism evidence="2">
    <name type="scientific">Serpula lacrymans var. lacrymans (strain S7.9)</name>
    <name type="common">Dry rot fungus</name>
    <dbReference type="NCBI Taxonomy" id="578457"/>
    <lineage>
        <taxon>Eukaryota</taxon>
        <taxon>Fungi</taxon>
        <taxon>Dikarya</taxon>
        <taxon>Basidiomycota</taxon>
        <taxon>Agaricomycotina</taxon>
        <taxon>Agaricomycetes</taxon>
        <taxon>Agaricomycetidae</taxon>
        <taxon>Boletales</taxon>
        <taxon>Coniophorineae</taxon>
        <taxon>Serpulaceae</taxon>
        <taxon>Serpula</taxon>
    </lineage>
</organism>
<gene>
    <name evidence="1" type="ORF">SERLADRAFT_431943</name>
</gene>
<accession>F8NDT3</accession>
<protein>
    <submittedName>
        <fullName evidence="1">Uncharacterized protein</fullName>
    </submittedName>
</protein>
<sequence>MHGVIFGLKVHRNTLNCVMILKVAPEFNIGIQAMIPPAMHDPANISKPNSDILEPLPNTNYGNIADSRYANRGRPHTCK</sequence>
<dbReference type="RefSeq" id="XP_007312291.1">
    <property type="nucleotide sequence ID" value="XM_007312229.1"/>
</dbReference>